<feature type="transmembrane region" description="Helical" evidence="1">
    <location>
        <begin position="51"/>
        <end position="69"/>
    </location>
</feature>
<dbReference type="PANTHER" id="PTHR28008">
    <property type="entry name" value="DOMAIN PROTEIN, PUTATIVE (AFU_ORTHOLOGUE AFUA_3G10980)-RELATED"/>
    <property type="match status" value="1"/>
</dbReference>
<keyword evidence="4" id="KW-1185">Reference proteome</keyword>
<keyword evidence="1" id="KW-0472">Membrane</keyword>
<protein>
    <submittedName>
        <fullName evidence="3">VanZ family protein</fullName>
    </submittedName>
</protein>
<dbReference type="Pfam" id="PF04892">
    <property type="entry name" value="VanZ"/>
    <property type="match status" value="1"/>
</dbReference>
<accession>A0ABS3BK48</accession>
<evidence type="ECO:0000313" key="3">
    <source>
        <dbReference type="EMBL" id="MBN7799321.1"/>
    </source>
</evidence>
<dbReference type="EMBL" id="JAFKCW010000001">
    <property type="protein sequence ID" value="MBN7799321.1"/>
    <property type="molecule type" value="Genomic_DNA"/>
</dbReference>
<feature type="transmembrane region" description="Helical" evidence="1">
    <location>
        <begin position="81"/>
        <end position="99"/>
    </location>
</feature>
<proteinExistence type="predicted"/>
<sequence length="138" mass="15979">MRLNMLSWLEHKHRKFRPFLAICWAAFLAVAMLTPGTKLPDVDLFDFQDKAVHLVCFFLQGYLWSGVGVDRAHVSIKHPRIWRNFILFGLAYGVVLESLQQFVPFRSFELMDMIVNGLGASLGLLGYFKWPSIKYILE</sequence>
<feature type="transmembrane region" description="Helical" evidence="1">
    <location>
        <begin position="111"/>
        <end position="128"/>
    </location>
</feature>
<evidence type="ECO:0000256" key="1">
    <source>
        <dbReference type="SAM" id="Phobius"/>
    </source>
</evidence>
<reference evidence="3 4" key="1">
    <citation type="submission" date="2021-03" db="EMBL/GenBank/DDBJ databases">
        <title>novel species isolated from a fishpond in China.</title>
        <authorList>
            <person name="Lu H."/>
            <person name="Cai Z."/>
        </authorList>
    </citation>
    <scope>NUCLEOTIDE SEQUENCE [LARGE SCALE GENOMIC DNA]</scope>
    <source>
        <strain evidence="3 4">JCM 31546</strain>
    </source>
</reference>
<dbReference type="PANTHER" id="PTHR28008:SF1">
    <property type="entry name" value="DOMAIN PROTEIN, PUTATIVE (AFU_ORTHOLOGUE AFUA_3G10980)-RELATED"/>
    <property type="match status" value="1"/>
</dbReference>
<dbReference type="RefSeq" id="WP_206567322.1">
    <property type="nucleotide sequence ID" value="NZ_JAFKCW010000001.1"/>
</dbReference>
<keyword evidence="1" id="KW-0812">Transmembrane</keyword>
<organism evidence="3 4">
    <name type="scientific">Algoriphagus aestuariicola</name>
    <dbReference type="NCBI Taxonomy" id="1852016"/>
    <lineage>
        <taxon>Bacteria</taxon>
        <taxon>Pseudomonadati</taxon>
        <taxon>Bacteroidota</taxon>
        <taxon>Cytophagia</taxon>
        <taxon>Cytophagales</taxon>
        <taxon>Cyclobacteriaceae</taxon>
        <taxon>Algoriphagus</taxon>
    </lineage>
</organism>
<dbReference type="InterPro" id="IPR006976">
    <property type="entry name" value="VanZ-like"/>
</dbReference>
<evidence type="ECO:0000259" key="2">
    <source>
        <dbReference type="Pfam" id="PF04892"/>
    </source>
</evidence>
<feature type="domain" description="VanZ-like" evidence="2">
    <location>
        <begin position="74"/>
        <end position="128"/>
    </location>
</feature>
<comment type="caution">
    <text evidence="3">The sequence shown here is derived from an EMBL/GenBank/DDBJ whole genome shotgun (WGS) entry which is preliminary data.</text>
</comment>
<dbReference type="NCBIfam" id="NF037970">
    <property type="entry name" value="vanZ_1"/>
    <property type="match status" value="1"/>
</dbReference>
<keyword evidence="1" id="KW-1133">Transmembrane helix</keyword>
<evidence type="ECO:0000313" key="4">
    <source>
        <dbReference type="Proteomes" id="UP000664698"/>
    </source>
</evidence>
<name>A0ABS3BK48_9BACT</name>
<gene>
    <name evidence="3" type="ORF">J0A67_00535</name>
</gene>
<dbReference type="Proteomes" id="UP000664698">
    <property type="component" value="Unassembled WGS sequence"/>
</dbReference>